<accession>A0A917D7Y9</accession>
<evidence type="ECO:0000313" key="1">
    <source>
        <dbReference type="EMBL" id="GGD09700.1"/>
    </source>
</evidence>
<reference evidence="1" key="2">
    <citation type="submission" date="2020-09" db="EMBL/GenBank/DDBJ databases">
        <authorList>
            <person name="Sun Q."/>
            <person name="Zhou Y."/>
        </authorList>
    </citation>
    <scope>NUCLEOTIDE SEQUENCE</scope>
    <source>
        <strain evidence="1">CGMCC 1.15493</strain>
    </source>
</reference>
<organism evidence="1 2">
    <name type="scientific">Aureimonas glaciei</name>
    <dbReference type="NCBI Taxonomy" id="1776957"/>
    <lineage>
        <taxon>Bacteria</taxon>
        <taxon>Pseudomonadati</taxon>
        <taxon>Pseudomonadota</taxon>
        <taxon>Alphaproteobacteria</taxon>
        <taxon>Hyphomicrobiales</taxon>
        <taxon>Aurantimonadaceae</taxon>
        <taxon>Aureimonas</taxon>
    </lineage>
</organism>
<proteinExistence type="predicted"/>
<dbReference type="Proteomes" id="UP000613160">
    <property type="component" value="Unassembled WGS sequence"/>
</dbReference>
<comment type="caution">
    <text evidence="1">The sequence shown here is derived from an EMBL/GenBank/DDBJ whole genome shotgun (WGS) entry which is preliminary data.</text>
</comment>
<dbReference type="AlphaFoldDB" id="A0A917D7Y9"/>
<name>A0A917D7Y9_9HYPH</name>
<keyword evidence="2" id="KW-1185">Reference proteome</keyword>
<evidence type="ECO:0008006" key="3">
    <source>
        <dbReference type="Google" id="ProtNLM"/>
    </source>
</evidence>
<evidence type="ECO:0000313" key="2">
    <source>
        <dbReference type="Proteomes" id="UP000613160"/>
    </source>
</evidence>
<sequence>MQARSRLADAHCWGTTIAFTACLLVTACDDAPVPLVDARIPGPPEPRWQALSETTAPEVWLAGLDSGEVRRPPAERVERFRKLLGEASVSYVESPRMIANRLVQAQDSIEATPGLGGGADATLEALFHRLLFRSRDGQKLLFGTLVHHYLNLLRQGFDKEAASLRLAAEFRAERLPHGL</sequence>
<gene>
    <name evidence="1" type="ORF">GCM10011335_10780</name>
</gene>
<dbReference type="EMBL" id="BMJJ01000002">
    <property type="protein sequence ID" value="GGD09700.1"/>
    <property type="molecule type" value="Genomic_DNA"/>
</dbReference>
<protein>
    <recommendedName>
        <fullName evidence="3">MxaH protein</fullName>
    </recommendedName>
</protein>
<dbReference type="PROSITE" id="PS51257">
    <property type="entry name" value="PROKAR_LIPOPROTEIN"/>
    <property type="match status" value="1"/>
</dbReference>
<reference evidence="1" key="1">
    <citation type="journal article" date="2014" name="Int. J. Syst. Evol. Microbiol.">
        <title>Complete genome sequence of Corynebacterium casei LMG S-19264T (=DSM 44701T), isolated from a smear-ripened cheese.</title>
        <authorList>
            <consortium name="US DOE Joint Genome Institute (JGI-PGF)"/>
            <person name="Walter F."/>
            <person name="Albersmeier A."/>
            <person name="Kalinowski J."/>
            <person name="Ruckert C."/>
        </authorList>
    </citation>
    <scope>NUCLEOTIDE SEQUENCE</scope>
    <source>
        <strain evidence="1">CGMCC 1.15493</strain>
    </source>
</reference>